<organism evidence="1">
    <name type="scientific">marine metagenome</name>
    <dbReference type="NCBI Taxonomy" id="408172"/>
    <lineage>
        <taxon>unclassified sequences</taxon>
        <taxon>metagenomes</taxon>
        <taxon>ecological metagenomes</taxon>
    </lineage>
</organism>
<reference evidence="1" key="1">
    <citation type="submission" date="2018-05" db="EMBL/GenBank/DDBJ databases">
        <authorList>
            <person name="Lanie J.A."/>
            <person name="Ng W.-L."/>
            <person name="Kazmierczak K.M."/>
            <person name="Andrzejewski T.M."/>
            <person name="Davidsen T.M."/>
            <person name="Wayne K.J."/>
            <person name="Tettelin H."/>
            <person name="Glass J.I."/>
            <person name="Rusch D."/>
            <person name="Podicherti R."/>
            <person name="Tsui H.-C.T."/>
            <person name="Winkler M.E."/>
        </authorList>
    </citation>
    <scope>NUCLEOTIDE SEQUENCE</scope>
</reference>
<dbReference type="EMBL" id="UINC01009847">
    <property type="protein sequence ID" value="SVA44038.1"/>
    <property type="molecule type" value="Genomic_DNA"/>
</dbReference>
<evidence type="ECO:0000313" key="1">
    <source>
        <dbReference type="EMBL" id="SVA44038.1"/>
    </source>
</evidence>
<protein>
    <submittedName>
        <fullName evidence="1">Uncharacterized protein</fullName>
    </submittedName>
</protein>
<name>A0A381VW94_9ZZZZ</name>
<dbReference type="AlphaFoldDB" id="A0A381VW94"/>
<gene>
    <name evidence="1" type="ORF">METZ01_LOCUS96892</name>
</gene>
<sequence>MEPGAIGTHVEELMEGLEVAISNGNAFKVTAYAVDPDKYDTAVAVGNERRCVEAVIRKHWDHCVALGMFSGTCGVAWHPDTGEPQVFAVQPHTEEKFSPAEEARSLIGALISDRQDPGESQLFDDFFLEIIDHGDVAPAERRTAERLTLLTGGLLNELCDAIVCLALIAGTPPNEVFQRFALVNRPVLARLLAPDVTQLEVETARGHVISMLLPTSGTKEL</sequence>
<accession>A0A381VW94</accession>
<proteinExistence type="predicted"/>